<feature type="region of interest" description="Disordered" evidence="1">
    <location>
        <begin position="15"/>
        <end position="38"/>
    </location>
</feature>
<evidence type="ECO:0000313" key="2">
    <source>
        <dbReference type="EMBL" id="KAB5520222.1"/>
    </source>
</evidence>
<proteinExistence type="predicted"/>
<evidence type="ECO:0000256" key="1">
    <source>
        <dbReference type="SAM" id="MobiDB-lite"/>
    </source>
</evidence>
<dbReference type="AlphaFoldDB" id="A0A5N5JMH6"/>
<evidence type="ECO:0000313" key="3">
    <source>
        <dbReference type="Proteomes" id="UP000326939"/>
    </source>
</evidence>
<comment type="caution">
    <text evidence="2">The sequence shown here is derived from an EMBL/GenBank/DDBJ whole genome shotgun (WGS) entry which is preliminary data.</text>
</comment>
<accession>A0A5N5JMH6</accession>
<reference evidence="3" key="1">
    <citation type="journal article" date="2019" name="Gigascience">
        <title>De novo genome assembly of the endangered Acer yangbiense, a plant species with extremely small populations endemic to Yunnan Province, China.</title>
        <authorList>
            <person name="Yang J."/>
            <person name="Wariss H.M."/>
            <person name="Tao L."/>
            <person name="Zhang R."/>
            <person name="Yun Q."/>
            <person name="Hollingsworth P."/>
            <person name="Dao Z."/>
            <person name="Luo G."/>
            <person name="Guo H."/>
            <person name="Ma Y."/>
            <person name="Sun W."/>
        </authorList>
    </citation>
    <scope>NUCLEOTIDE SEQUENCE [LARGE SCALE GENOMIC DNA]</scope>
    <source>
        <strain evidence="3">cv. br00</strain>
    </source>
</reference>
<gene>
    <name evidence="2" type="ORF">DKX38_024541</name>
</gene>
<protein>
    <submittedName>
        <fullName evidence="2">Uncharacterized protein</fullName>
    </submittedName>
</protein>
<dbReference type="Proteomes" id="UP000326939">
    <property type="component" value="Chromosome 16"/>
</dbReference>
<keyword evidence="3" id="KW-1185">Reference proteome</keyword>
<sequence>MGHFSAIFSCFAPSASSRVTDEAHDKAEKPKSKSKSSASVISDIFLPDPPYTTCMDIDTFSIVSIYGFEVSNSTVRMNKRTYASAYERCRLKLKKV</sequence>
<feature type="compositionally biased region" description="Basic and acidic residues" evidence="1">
    <location>
        <begin position="19"/>
        <end position="31"/>
    </location>
</feature>
<organism evidence="2 3">
    <name type="scientific">Salix brachista</name>
    <dbReference type="NCBI Taxonomy" id="2182728"/>
    <lineage>
        <taxon>Eukaryota</taxon>
        <taxon>Viridiplantae</taxon>
        <taxon>Streptophyta</taxon>
        <taxon>Embryophyta</taxon>
        <taxon>Tracheophyta</taxon>
        <taxon>Spermatophyta</taxon>
        <taxon>Magnoliopsida</taxon>
        <taxon>eudicotyledons</taxon>
        <taxon>Gunneridae</taxon>
        <taxon>Pentapetalae</taxon>
        <taxon>rosids</taxon>
        <taxon>fabids</taxon>
        <taxon>Malpighiales</taxon>
        <taxon>Salicaceae</taxon>
        <taxon>Saliceae</taxon>
        <taxon>Salix</taxon>
    </lineage>
</organism>
<name>A0A5N5JMH6_9ROSI</name>
<dbReference type="EMBL" id="VDCV01000016">
    <property type="protein sequence ID" value="KAB5520222.1"/>
    <property type="molecule type" value="Genomic_DNA"/>
</dbReference>